<proteinExistence type="predicted"/>
<dbReference type="AlphaFoldDB" id="A0A369UVZ3"/>
<sequence length="258" mass="28622">MPDRPANVDIDYIAPRHLAGGGDPAWITVPLHRACGWSYGHDPLMPRVLLSSPDQKALLRLEPDPDGRWWTLQHAPAPDRPAWFASFDARTPVEMIAAFTDVLTDPTADQGDNWDPQEPLLTAGWSPAYRHHRLASPDGTVRVEADEATGAWWVDTTLRDFRALLWQAHFSEHTPPHLITAFTAALTDPRPVPRTAGPSSLPTRSPDLITLSHREVPATQVAGALEERVRSLAARRTGPPATSTHPPQRPQAERHRLR</sequence>
<protein>
    <submittedName>
        <fullName evidence="3">DUF317 domain-containing protein</fullName>
    </submittedName>
</protein>
<reference evidence="3 4" key="1">
    <citation type="submission" date="2018-07" db="EMBL/GenBank/DDBJ databases">
        <title>Genome guided investigation of antibiotics producing actinomycetales strain isolated from a Macau mangrove ecosystem.</title>
        <authorList>
            <person name="Hu D."/>
        </authorList>
    </citation>
    <scope>NUCLEOTIDE SEQUENCE [LARGE SCALE GENOMIC DNA]</scope>
    <source>
        <strain evidence="3 4">2297</strain>
    </source>
</reference>
<evidence type="ECO:0000313" key="3">
    <source>
        <dbReference type="EMBL" id="RDD84924.1"/>
    </source>
</evidence>
<evidence type="ECO:0000259" key="2">
    <source>
        <dbReference type="Pfam" id="PF03771"/>
    </source>
</evidence>
<evidence type="ECO:0000313" key="4">
    <source>
        <dbReference type="Proteomes" id="UP000253742"/>
    </source>
</evidence>
<feature type="region of interest" description="Disordered" evidence="1">
    <location>
        <begin position="188"/>
        <end position="258"/>
    </location>
</feature>
<name>A0A369UVZ3_9ACTN</name>
<dbReference type="Proteomes" id="UP000253742">
    <property type="component" value="Unassembled WGS sequence"/>
</dbReference>
<evidence type="ECO:0000256" key="1">
    <source>
        <dbReference type="SAM" id="MobiDB-lite"/>
    </source>
</evidence>
<dbReference type="OrthoDB" id="4251397at2"/>
<dbReference type="RefSeq" id="WP_061441610.1">
    <property type="nucleotide sequence ID" value="NZ_QQBH01000032.1"/>
</dbReference>
<dbReference type="EMBL" id="QQBH01000032">
    <property type="protein sequence ID" value="RDD84924.1"/>
    <property type="molecule type" value="Genomic_DNA"/>
</dbReference>
<accession>A0A369UVZ3</accession>
<gene>
    <name evidence="3" type="ORF">DVZ84_32640</name>
</gene>
<dbReference type="InterPro" id="IPR005523">
    <property type="entry name" value="DUF317_SPDY"/>
</dbReference>
<feature type="domain" description="DUF317" evidence="2">
    <location>
        <begin position="52"/>
        <end position="107"/>
    </location>
</feature>
<comment type="caution">
    <text evidence="3">The sequence shown here is derived from an EMBL/GenBank/DDBJ whole genome shotgun (WGS) entry which is preliminary data.</text>
</comment>
<feature type="domain" description="DUF317" evidence="2">
    <location>
        <begin position="136"/>
        <end position="192"/>
    </location>
</feature>
<dbReference type="Pfam" id="PF03771">
    <property type="entry name" value="SPDY"/>
    <property type="match status" value="2"/>
</dbReference>
<organism evidence="3 4">
    <name type="scientific">Streptomyces parvulus</name>
    <dbReference type="NCBI Taxonomy" id="146923"/>
    <lineage>
        <taxon>Bacteria</taxon>
        <taxon>Bacillati</taxon>
        <taxon>Actinomycetota</taxon>
        <taxon>Actinomycetes</taxon>
        <taxon>Kitasatosporales</taxon>
        <taxon>Streptomycetaceae</taxon>
        <taxon>Streptomyces</taxon>
    </lineage>
</organism>